<evidence type="ECO:0000313" key="5">
    <source>
        <dbReference type="Proteomes" id="UP000059680"/>
    </source>
</evidence>
<dbReference type="PaxDb" id="39947-A0A0P0W8R3"/>
<keyword evidence="5" id="KW-1185">Reference proteome</keyword>
<dbReference type="EMBL" id="AP014960">
    <property type="protein sequence ID" value="BAS88636.1"/>
    <property type="molecule type" value="Genomic_DNA"/>
</dbReference>
<evidence type="ECO:0000313" key="4">
    <source>
        <dbReference type="EMBL" id="BAS88641.1"/>
    </source>
</evidence>
<reference evidence="3" key="4">
    <citation type="submission" date="2015-10" db="EMBL/GenBank/DDBJ databases">
        <authorList>
            <person name="Sakai H."/>
            <person name="Kawahara Y."/>
            <person name="Matsumoto T."/>
            <person name="Buell C.R."/>
            <person name="Itoh T."/>
        </authorList>
    </citation>
    <scope>NUCLEOTIDE SEQUENCE</scope>
</reference>
<evidence type="ECO:0000256" key="2">
    <source>
        <dbReference type="SAM" id="MobiDB-lite"/>
    </source>
</evidence>
<evidence type="ECO:0000313" key="3">
    <source>
        <dbReference type="EMBL" id="BAS88636.1"/>
    </source>
</evidence>
<name>A0A0P0W8R3_ORYSJ</name>
<sequence>MPSVLDKGCTAQEFENAWVAFVNHYGLQDENEYLQNAQKIIDDESDQNDSWETDADKLTDVKIRVDPPKLLVQAHGDQSEDQVNPAPLKACKDCKPSVN</sequence>
<evidence type="ECO:0000256" key="1">
    <source>
        <dbReference type="SAM" id="Coils"/>
    </source>
</evidence>
<accession>A0A0P0W8R3</accession>
<feature type="coiled-coil region" evidence="1">
    <location>
        <begin position="27"/>
        <end position="54"/>
    </location>
</feature>
<reference evidence="3" key="2">
    <citation type="journal article" date="2013" name="Plant Cell Physiol.">
        <title>Rice Annotation Project Database (RAP-DB): an integrative and interactive database for rice genomics.</title>
        <authorList>
            <person name="Sakai H."/>
            <person name="Lee S.S."/>
            <person name="Tanaka T."/>
            <person name="Numa H."/>
            <person name="Kim J."/>
            <person name="Kawahara Y."/>
            <person name="Wakimoto H."/>
            <person name="Yang C.C."/>
            <person name="Iwamoto M."/>
            <person name="Abe T."/>
            <person name="Yamada Y."/>
            <person name="Muto A."/>
            <person name="Inokuchi H."/>
            <person name="Ikemura T."/>
            <person name="Matsumoto T."/>
            <person name="Sasaki T."/>
            <person name="Itoh T."/>
        </authorList>
    </citation>
    <scope>NUCLEOTIDE SEQUENCE</scope>
</reference>
<dbReference type="InParanoid" id="A0A0P0W8R3"/>
<dbReference type="Proteomes" id="UP000059680">
    <property type="component" value="Chromosome 4"/>
</dbReference>
<proteinExistence type="predicted"/>
<reference evidence="3 5" key="3">
    <citation type="journal article" date="2013" name="Rice">
        <title>Improvement of the Oryza sativa Nipponbare reference genome using next generation sequence and optical map data.</title>
        <authorList>
            <person name="Kawahara Y."/>
            <person name="de la Bastide M."/>
            <person name="Hamilton J.P."/>
            <person name="Kanamori H."/>
            <person name="McCombie W.R."/>
            <person name="Ouyang S."/>
            <person name="Schwartz D.C."/>
            <person name="Tanaka T."/>
            <person name="Wu J."/>
            <person name="Zhou S."/>
            <person name="Childs K.L."/>
            <person name="Davidson R.M."/>
            <person name="Lin H."/>
            <person name="Quesada-Ocampo L."/>
            <person name="Vaillancourt B."/>
            <person name="Sakai H."/>
            <person name="Lee S.S."/>
            <person name="Kim J."/>
            <person name="Numa H."/>
            <person name="Itoh T."/>
            <person name="Buell C.R."/>
            <person name="Matsumoto T."/>
        </authorList>
    </citation>
    <scope>NUCLEOTIDE SEQUENCE [LARGE SCALE GENOMIC DNA]</scope>
    <source>
        <strain evidence="5">cv. Nipponbare</strain>
    </source>
</reference>
<reference evidence="5" key="1">
    <citation type="journal article" date="2005" name="Nature">
        <title>The map-based sequence of the rice genome.</title>
        <authorList>
            <consortium name="International rice genome sequencing project (IRGSP)"/>
            <person name="Matsumoto T."/>
            <person name="Wu J."/>
            <person name="Kanamori H."/>
            <person name="Katayose Y."/>
            <person name="Fujisawa M."/>
            <person name="Namiki N."/>
            <person name="Mizuno H."/>
            <person name="Yamamoto K."/>
            <person name="Antonio B.A."/>
            <person name="Baba T."/>
            <person name="Sakata K."/>
            <person name="Nagamura Y."/>
            <person name="Aoki H."/>
            <person name="Arikawa K."/>
            <person name="Arita K."/>
            <person name="Bito T."/>
            <person name="Chiden Y."/>
            <person name="Fujitsuka N."/>
            <person name="Fukunaka R."/>
            <person name="Hamada M."/>
            <person name="Harada C."/>
            <person name="Hayashi A."/>
            <person name="Hijishita S."/>
            <person name="Honda M."/>
            <person name="Hosokawa S."/>
            <person name="Ichikawa Y."/>
            <person name="Idonuma A."/>
            <person name="Iijima M."/>
            <person name="Ikeda M."/>
            <person name="Ikeno M."/>
            <person name="Ito K."/>
            <person name="Ito S."/>
            <person name="Ito T."/>
            <person name="Ito Y."/>
            <person name="Ito Y."/>
            <person name="Iwabuchi A."/>
            <person name="Kamiya K."/>
            <person name="Karasawa W."/>
            <person name="Kurita K."/>
            <person name="Katagiri S."/>
            <person name="Kikuta A."/>
            <person name="Kobayashi H."/>
            <person name="Kobayashi N."/>
            <person name="Machita K."/>
            <person name="Maehara T."/>
            <person name="Masukawa M."/>
            <person name="Mizubayashi T."/>
            <person name="Mukai Y."/>
            <person name="Nagasaki H."/>
            <person name="Nagata Y."/>
            <person name="Naito S."/>
            <person name="Nakashima M."/>
            <person name="Nakama Y."/>
            <person name="Nakamichi Y."/>
            <person name="Nakamura M."/>
            <person name="Meguro A."/>
            <person name="Negishi M."/>
            <person name="Ohta I."/>
            <person name="Ohta T."/>
            <person name="Okamoto M."/>
            <person name="Ono N."/>
            <person name="Saji S."/>
            <person name="Sakaguchi M."/>
            <person name="Sakai K."/>
            <person name="Shibata M."/>
            <person name="Shimokawa T."/>
            <person name="Song J."/>
            <person name="Takazaki Y."/>
            <person name="Terasawa K."/>
            <person name="Tsugane M."/>
            <person name="Tsuji K."/>
            <person name="Ueda S."/>
            <person name="Waki K."/>
            <person name="Yamagata H."/>
            <person name="Yamamoto M."/>
            <person name="Yamamoto S."/>
            <person name="Yamane H."/>
            <person name="Yoshiki S."/>
            <person name="Yoshihara R."/>
            <person name="Yukawa K."/>
            <person name="Zhong H."/>
            <person name="Yano M."/>
            <person name="Yuan Q."/>
            <person name="Ouyang S."/>
            <person name="Liu J."/>
            <person name="Jones K.M."/>
            <person name="Gansberger K."/>
            <person name="Moffat K."/>
            <person name="Hill J."/>
            <person name="Bera J."/>
            <person name="Fadrosh D."/>
            <person name="Jin S."/>
            <person name="Johri S."/>
            <person name="Kim M."/>
            <person name="Overton L."/>
            <person name="Reardon M."/>
            <person name="Tsitrin T."/>
            <person name="Vuong H."/>
            <person name="Weaver B."/>
            <person name="Ciecko A."/>
            <person name="Tallon L."/>
            <person name="Jackson J."/>
            <person name="Pai G."/>
            <person name="Aken S.V."/>
            <person name="Utterback T."/>
            <person name="Reidmuller S."/>
            <person name="Feldblyum T."/>
            <person name="Hsiao J."/>
            <person name="Zismann V."/>
            <person name="Iobst S."/>
            <person name="de Vazeille A.R."/>
            <person name="Buell C.R."/>
            <person name="Ying K."/>
            <person name="Li Y."/>
            <person name="Lu T."/>
            <person name="Huang Y."/>
            <person name="Zhao Q."/>
            <person name="Feng Q."/>
            <person name="Zhang L."/>
            <person name="Zhu J."/>
            <person name="Weng Q."/>
            <person name="Mu J."/>
            <person name="Lu Y."/>
            <person name="Fan D."/>
            <person name="Liu Y."/>
            <person name="Guan J."/>
            <person name="Zhang Y."/>
            <person name="Yu S."/>
            <person name="Liu X."/>
            <person name="Zhang Y."/>
            <person name="Hong G."/>
            <person name="Han B."/>
            <person name="Choisne N."/>
            <person name="Demange N."/>
            <person name="Orjeda G."/>
            <person name="Samain S."/>
            <person name="Cattolico L."/>
            <person name="Pelletier E."/>
            <person name="Couloux A."/>
            <person name="Segurens B."/>
            <person name="Wincker P."/>
            <person name="D'Hont A."/>
            <person name="Scarpelli C."/>
            <person name="Weissenbach J."/>
            <person name="Salanoubat M."/>
            <person name="Quetier F."/>
            <person name="Yu Y."/>
            <person name="Kim H.R."/>
            <person name="Rambo T."/>
            <person name="Currie J."/>
            <person name="Collura K."/>
            <person name="Luo M."/>
            <person name="Yang T."/>
            <person name="Ammiraju J.S.S."/>
            <person name="Engler F."/>
            <person name="Soderlund C."/>
            <person name="Wing R.A."/>
            <person name="Palmer L.E."/>
            <person name="de la Bastide M."/>
            <person name="Spiegel L."/>
            <person name="Nascimento L."/>
            <person name="Zutavern T."/>
            <person name="O'Shaughnessy A."/>
            <person name="Dike S."/>
            <person name="Dedhia N."/>
            <person name="Preston R."/>
            <person name="Balija V."/>
            <person name="McCombie W.R."/>
            <person name="Chow T."/>
            <person name="Chen H."/>
            <person name="Chung M."/>
            <person name="Chen C."/>
            <person name="Shaw J."/>
            <person name="Wu H."/>
            <person name="Hsiao K."/>
            <person name="Chao Y."/>
            <person name="Chu M."/>
            <person name="Cheng C."/>
            <person name="Hour A."/>
            <person name="Lee P."/>
            <person name="Lin S."/>
            <person name="Lin Y."/>
            <person name="Liou J."/>
            <person name="Liu S."/>
            <person name="Hsing Y."/>
            <person name="Raghuvanshi S."/>
            <person name="Mohanty A."/>
            <person name="Bharti A.K."/>
            <person name="Gaur A."/>
            <person name="Gupta V."/>
            <person name="Kumar D."/>
            <person name="Ravi V."/>
            <person name="Vij S."/>
            <person name="Kapur A."/>
            <person name="Khurana P."/>
            <person name="Khurana P."/>
            <person name="Khurana J.P."/>
            <person name="Tyagi A.K."/>
            <person name="Gaikwad K."/>
            <person name="Singh A."/>
            <person name="Dalal V."/>
            <person name="Srivastava S."/>
            <person name="Dixit A."/>
            <person name="Pal A.K."/>
            <person name="Ghazi I.A."/>
            <person name="Yadav M."/>
            <person name="Pandit A."/>
            <person name="Bhargava A."/>
            <person name="Sureshbabu K."/>
            <person name="Batra K."/>
            <person name="Sharma T.R."/>
            <person name="Mohapatra T."/>
            <person name="Singh N.K."/>
            <person name="Messing J."/>
            <person name="Nelson A.B."/>
            <person name="Fuks G."/>
            <person name="Kavchok S."/>
            <person name="Keizer G."/>
            <person name="Linton E."/>
            <person name="Llaca V."/>
            <person name="Song R."/>
            <person name="Tanyolac B."/>
            <person name="Young S."/>
            <person name="Ho-Il K."/>
            <person name="Hahn J.H."/>
            <person name="Sangsakoo G."/>
            <person name="Vanavichit A."/>
            <person name="de Mattos Luiz.A.T."/>
            <person name="Zimmer P.D."/>
            <person name="Malone G."/>
            <person name="Dellagostin O."/>
            <person name="de Oliveira A.C."/>
            <person name="Bevan M."/>
            <person name="Bancroft I."/>
            <person name="Minx P."/>
            <person name="Cordum H."/>
            <person name="Wilson R."/>
            <person name="Cheng Z."/>
            <person name="Jin W."/>
            <person name="Jiang J."/>
            <person name="Leong S.A."/>
            <person name="Iwama H."/>
            <person name="Gojobori T."/>
            <person name="Itoh T."/>
            <person name="Niimura Y."/>
            <person name="Fujii Y."/>
            <person name="Habara T."/>
            <person name="Sakai H."/>
            <person name="Sato Y."/>
            <person name="Wilson G."/>
            <person name="Kumar K."/>
            <person name="McCouch S."/>
            <person name="Juretic N."/>
            <person name="Hoen D."/>
            <person name="Wright S."/>
            <person name="Bruskiewich R."/>
            <person name="Bureau T."/>
            <person name="Miyao A."/>
            <person name="Hirochika H."/>
            <person name="Nishikawa T."/>
            <person name="Kadowaki K."/>
            <person name="Sugiura M."/>
            <person name="Burr B."/>
            <person name="Sasaki T."/>
        </authorList>
    </citation>
    <scope>NUCLEOTIDE SEQUENCE [LARGE SCALE GENOMIC DNA]</scope>
    <source>
        <strain evidence="5">cv. Nipponbare</strain>
    </source>
</reference>
<dbReference type="EMBL" id="AP014960">
    <property type="protein sequence ID" value="BAS88641.1"/>
    <property type="molecule type" value="Genomic_DNA"/>
</dbReference>
<feature type="region of interest" description="Disordered" evidence="2">
    <location>
        <begin position="73"/>
        <end position="99"/>
    </location>
</feature>
<dbReference type="AlphaFoldDB" id="A0A0P0W8R3"/>
<protein>
    <submittedName>
        <fullName evidence="4">Os04g0336901 protein</fullName>
    </submittedName>
    <submittedName>
        <fullName evidence="3">Os04g0336970 protein</fullName>
    </submittedName>
</protein>
<organism evidence="3 5">
    <name type="scientific">Oryza sativa subsp. japonica</name>
    <name type="common">Rice</name>
    <dbReference type="NCBI Taxonomy" id="39947"/>
    <lineage>
        <taxon>Eukaryota</taxon>
        <taxon>Viridiplantae</taxon>
        <taxon>Streptophyta</taxon>
        <taxon>Embryophyta</taxon>
        <taxon>Tracheophyta</taxon>
        <taxon>Spermatophyta</taxon>
        <taxon>Magnoliopsida</taxon>
        <taxon>Liliopsida</taxon>
        <taxon>Poales</taxon>
        <taxon>Poaceae</taxon>
        <taxon>BOP clade</taxon>
        <taxon>Oryzoideae</taxon>
        <taxon>Oryzeae</taxon>
        <taxon>Oryzinae</taxon>
        <taxon>Oryza</taxon>
        <taxon>Oryza sativa</taxon>
    </lineage>
</organism>
<gene>
    <name evidence="4" type="ordered locus">Os04g0336901</name>
    <name evidence="3" type="ordered locus">Os04g0336970</name>
    <name evidence="4" type="ORF">OSNPB_040336901</name>
    <name evidence="3" type="ORF">OSNPB_040336970</name>
</gene>
<keyword evidence="1" id="KW-0175">Coiled coil</keyword>
<feature type="compositionally biased region" description="Basic and acidic residues" evidence="2">
    <location>
        <begin position="90"/>
        <end position="99"/>
    </location>
</feature>